<evidence type="ECO:0000313" key="7">
    <source>
        <dbReference type="EMBL" id="MVQ33235.1"/>
    </source>
</evidence>
<dbReference type="PANTHER" id="PTHR48078">
    <property type="entry name" value="THREONINE DEHYDRATASE, MITOCHONDRIAL-RELATED"/>
    <property type="match status" value="1"/>
</dbReference>
<comment type="similarity">
    <text evidence="2">Belongs to the threonine synthase family.</text>
</comment>
<evidence type="ECO:0000259" key="6">
    <source>
        <dbReference type="Pfam" id="PF00291"/>
    </source>
</evidence>
<dbReference type="Proteomes" id="UP000467637">
    <property type="component" value="Unassembled WGS sequence"/>
</dbReference>
<evidence type="ECO:0000256" key="5">
    <source>
        <dbReference type="NCBIfam" id="TIGR00260"/>
    </source>
</evidence>
<feature type="domain" description="Tryptophan synthase beta chain-like PALP" evidence="6">
    <location>
        <begin position="75"/>
        <end position="381"/>
    </location>
</feature>
<evidence type="ECO:0000256" key="4">
    <source>
        <dbReference type="ARBA" id="ARBA00023239"/>
    </source>
</evidence>
<proteinExistence type="inferred from homology"/>
<organism evidence="7 8">
    <name type="scientific">Paenibacillus anseongense</name>
    <dbReference type="NCBI Taxonomy" id="2682845"/>
    <lineage>
        <taxon>Bacteria</taxon>
        <taxon>Bacillati</taxon>
        <taxon>Bacillota</taxon>
        <taxon>Bacilli</taxon>
        <taxon>Bacillales</taxon>
        <taxon>Paenibacillaceae</taxon>
        <taxon>Paenibacillus</taxon>
    </lineage>
</organism>
<evidence type="ECO:0000256" key="1">
    <source>
        <dbReference type="ARBA" id="ARBA00001933"/>
    </source>
</evidence>
<dbReference type="EC" id="4.2.3.1" evidence="5"/>
<keyword evidence="8" id="KW-1185">Reference proteome</keyword>
<reference evidence="7 8" key="1">
    <citation type="submission" date="2019-12" db="EMBL/GenBank/DDBJ databases">
        <authorList>
            <person name="Huq M.A."/>
        </authorList>
    </citation>
    <scope>NUCLEOTIDE SEQUENCE [LARGE SCALE GENOMIC DNA]</scope>
    <source>
        <strain evidence="7 8">MAH-34</strain>
    </source>
</reference>
<comment type="caution">
    <text evidence="7">The sequence shown here is derived from an EMBL/GenBank/DDBJ whole genome shotgun (WGS) entry which is preliminary data.</text>
</comment>
<dbReference type="InterPro" id="IPR001926">
    <property type="entry name" value="TrpB-like_PALP"/>
</dbReference>
<dbReference type="NCBIfam" id="NF006050">
    <property type="entry name" value="PRK08197.1"/>
    <property type="match status" value="1"/>
</dbReference>
<evidence type="ECO:0000256" key="3">
    <source>
        <dbReference type="ARBA" id="ARBA00022898"/>
    </source>
</evidence>
<dbReference type="SUPFAM" id="SSF53686">
    <property type="entry name" value="Tryptophan synthase beta subunit-like PLP-dependent enzymes"/>
    <property type="match status" value="1"/>
</dbReference>
<dbReference type="PANTHER" id="PTHR48078:SF6">
    <property type="entry name" value="L-THREONINE DEHYDRATASE CATABOLIC TDCB"/>
    <property type="match status" value="1"/>
</dbReference>
<dbReference type="NCBIfam" id="TIGR00260">
    <property type="entry name" value="thrC"/>
    <property type="match status" value="1"/>
</dbReference>
<accession>A0ABW9U4J4</accession>
<dbReference type="CDD" id="cd01563">
    <property type="entry name" value="Thr-synth_1"/>
    <property type="match status" value="1"/>
</dbReference>
<dbReference type="InterPro" id="IPR036052">
    <property type="entry name" value="TrpB-like_PALP_sf"/>
</dbReference>
<keyword evidence="3" id="KW-0663">Pyridoxal phosphate</keyword>
<gene>
    <name evidence="7" type="ORF">GON05_01095</name>
</gene>
<dbReference type="InterPro" id="IPR004450">
    <property type="entry name" value="Thr_synthase-like"/>
</dbReference>
<protein>
    <recommendedName>
        <fullName evidence="5">Threonine synthase</fullName>
        <ecNumber evidence="5">4.2.3.1</ecNumber>
    </recommendedName>
</protein>
<dbReference type="RefSeq" id="WP_157317406.1">
    <property type="nucleotide sequence ID" value="NZ_WSEM01000002.1"/>
</dbReference>
<dbReference type="Gene3D" id="3.40.50.1100">
    <property type="match status" value="2"/>
</dbReference>
<dbReference type="InterPro" id="IPR050147">
    <property type="entry name" value="Ser/Thr_Dehydratase"/>
</dbReference>
<name>A0ABW9U4J4_9BACL</name>
<sequence length="432" mass="47222">MTWSYATHYSCDNCTERFELMQPLNTCPSCGGLLEIQYDLDRMKVELQPKLFDSREPSMWRWHEFYPLQDGTNVVSMGEGGTPLLPSVYVGKKLGLSKLYFKNDALMPTGSFKDRGFSLAVSFAKELGLSRGLTYSSGNAGASFAAYASRAGLDATVLVEYLANPIKKAIIGLYGAHTATLHFESMTDISAMLEQAVRDLGLYQFVNFINPTRHEAMKSYAYEISQALGWKAPDLMIHPVGTGGGIWGAWKGFCELKQLEWIDSLPKMVAVQPSATGPIVQAFKQGARHAEKHGDPTQTIAQSIAADAPIQGGRRVLNAIYDSGGFADVVTNEEIIEAVQWLGNEGICAEPASAASLAVLKRAVSNGFVQPDDCVVCVITGSGLKQPSVIQQAIAESQLKLNASFEDLNKLLTELWKETIRLEMIWCSNQAL</sequence>
<dbReference type="EMBL" id="WSEM01000002">
    <property type="protein sequence ID" value="MVQ33235.1"/>
    <property type="molecule type" value="Genomic_DNA"/>
</dbReference>
<dbReference type="Pfam" id="PF00291">
    <property type="entry name" value="PALP"/>
    <property type="match status" value="1"/>
</dbReference>
<keyword evidence="4 7" id="KW-0456">Lyase</keyword>
<comment type="cofactor">
    <cofactor evidence="1">
        <name>pyridoxal 5'-phosphate</name>
        <dbReference type="ChEBI" id="CHEBI:597326"/>
    </cofactor>
</comment>
<evidence type="ECO:0000313" key="8">
    <source>
        <dbReference type="Proteomes" id="UP000467637"/>
    </source>
</evidence>
<evidence type="ECO:0000256" key="2">
    <source>
        <dbReference type="ARBA" id="ARBA00005517"/>
    </source>
</evidence>
<dbReference type="GO" id="GO:0004795">
    <property type="term" value="F:threonine synthase activity"/>
    <property type="evidence" value="ECO:0007669"/>
    <property type="project" value="UniProtKB-EC"/>
</dbReference>